<evidence type="ECO:0008006" key="3">
    <source>
        <dbReference type="Google" id="ProtNLM"/>
    </source>
</evidence>
<dbReference type="GO" id="GO:0005763">
    <property type="term" value="C:mitochondrial small ribosomal subunit"/>
    <property type="evidence" value="ECO:0007669"/>
    <property type="project" value="TreeGrafter"/>
</dbReference>
<dbReference type="AlphaFoldDB" id="A0A816F862"/>
<organism evidence="1 2">
    <name type="scientific">Adineta ricciae</name>
    <name type="common">Rotifer</name>
    <dbReference type="NCBI Taxonomy" id="249248"/>
    <lineage>
        <taxon>Eukaryota</taxon>
        <taxon>Metazoa</taxon>
        <taxon>Spiralia</taxon>
        <taxon>Gnathifera</taxon>
        <taxon>Rotifera</taxon>
        <taxon>Eurotatoria</taxon>
        <taxon>Bdelloidea</taxon>
        <taxon>Adinetida</taxon>
        <taxon>Adinetidae</taxon>
        <taxon>Adineta</taxon>
    </lineage>
</organism>
<evidence type="ECO:0000313" key="2">
    <source>
        <dbReference type="Proteomes" id="UP000663828"/>
    </source>
</evidence>
<proteinExistence type="predicted"/>
<sequence>MHFKIEKFTFCFITFGGPKTDKGNRMFRSLIRPSTCVRCLISRIQYNSTSKSKSEVDPGAVFIRKDVQDLLTNITGFDLSRIFRTRTNKNLDRIVYKYLTDKQLKEEQEKTVERGRAKLQIPPILTEAKENVEILEKDEMLSGFSPSKHLFIDISLGIPIRDRLIIARDVDGTLRTATLDEKRRMRQIYFPISGRELVMPKMFEEEQLEKILERCDYQLILDRACVQFEPDEPEYIRVTHRTYEHIDKTNSYDVLRSTRHFGPMAFYYVWFKKVDRLMSDMLSRNLINDAVSLLQLYAIIHPDSNVATYEFHDTNPHRLIEAFIDDEARIPDLLSETFRQYIRKNQQAVKNG</sequence>
<reference evidence="1" key="1">
    <citation type="submission" date="2021-02" db="EMBL/GenBank/DDBJ databases">
        <authorList>
            <person name="Nowell W R."/>
        </authorList>
    </citation>
    <scope>NUCLEOTIDE SEQUENCE</scope>
</reference>
<name>A0A816F862_ADIRI</name>
<gene>
    <name evidence="1" type="ORF">XAT740_LOCUS56178</name>
</gene>
<keyword evidence="2" id="KW-1185">Reference proteome</keyword>
<dbReference type="Pfam" id="PF10245">
    <property type="entry name" value="MRP-S22"/>
    <property type="match status" value="1"/>
</dbReference>
<evidence type="ECO:0000313" key="1">
    <source>
        <dbReference type="EMBL" id="CAF1657384.1"/>
    </source>
</evidence>
<protein>
    <recommendedName>
        <fullName evidence="3">Mitochondrial ribosomal protein s22</fullName>
    </recommendedName>
</protein>
<accession>A0A816F862</accession>
<dbReference type="InterPro" id="IPR019374">
    <property type="entry name" value="Ribosomal_mS22"/>
</dbReference>
<dbReference type="Proteomes" id="UP000663828">
    <property type="component" value="Unassembled WGS sequence"/>
</dbReference>
<comment type="caution">
    <text evidence="1">The sequence shown here is derived from an EMBL/GenBank/DDBJ whole genome shotgun (WGS) entry which is preliminary data.</text>
</comment>
<dbReference type="EMBL" id="CAJNOR010010880">
    <property type="protein sequence ID" value="CAF1657384.1"/>
    <property type="molecule type" value="Genomic_DNA"/>
</dbReference>
<dbReference type="GO" id="GO:0003735">
    <property type="term" value="F:structural constituent of ribosome"/>
    <property type="evidence" value="ECO:0007669"/>
    <property type="project" value="TreeGrafter"/>
</dbReference>
<dbReference type="PANTHER" id="PTHR13071">
    <property type="entry name" value="MITOCHONDRIAL 28S RIBOSOMAL PROTEIN S22"/>
    <property type="match status" value="1"/>
</dbReference>
<dbReference type="PANTHER" id="PTHR13071:SF4">
    <property type="entry name" value="SMALL RIBOSOMAL SUBUNIT PROTEIN MS22"/>
    <property type="match status" value="1"/>
</dbReference>